<dbReference type="SUPFAM" id="SSF50199">
    <property type="entry name" value="Staphylococcal nuclease"/>
    <property type="match status" value="3"/>
</dbReference>
<dbReference type="FunFam" id="2.40.50.90:FF:000018">
    <property type="entry name" value="Ribonuclease"/>
    <property type="match status" value="1"/>
</dbReference>
<evidence type="ECO:0000313" key="3">
    <source>
        <dbReference type="EMBL" id="KAL3375146.1"/>
    </source>
</evidence>
<evidence type="ECO:0000313" key="4">
    <source>
        <dbReference type="Proteomes" id="UP001627284"/>
    </source>
</evidence>
<sequence>MASTGWLKGRVKAVPSGDSLVIMGSSKAEIPPEKSITLGSLMAPRLARRGGVDEPFAWQSRDFLRKLCIGKEVTFKVEYTVPSIGREYGTVFLGDKNVSMLVVAAGWAKVREQGQQKDANPYLKPLQDAEEQAKQQGLGRWSMAPGASEASIRDLPPSAIGDSNNFDAMGLLERSKGKLIEAFVEQVRDGSTLRVYLLPDFQFIQVFVAGIQAPTMGRRATSETVINASVTSDEPNGESTTEQRAAPTSAQRLASSAASVTEVAPDPYGREAKHFTETRVLNRDVRIVLEGVDKYSNLIGSVYYPDGESAKDLGLELIENGYAKYVDWSANMLEVEAKKKLKCAELEAKKTRLRIWTNYVAPATNSKAIHDQNFTGKVVEVVSGDCLVIADDSLPFGDPSAERRVNLSSIRSPKMGNPRREEKPAPYAREAKEFLRNRLIGKQVHVSMEYSRKVGMADGPAAPTSGADSKVMDFGTVFLESKDGDDASPAPSAAGNQLAGVNVAELLVARG</sequence>
<feature type="region of interest" description="Disordered" evidence="1">
    <location>
        <begin position="228"/>
        <end position="262"/>
    </location>
</feature>
<dbReference type="AlphaFoldDB" id="A0ABD2V5Y9"/>
<feature type="compositionally biased region" description="Polar residues" evidence="1">
    <location>
        <begin position="228"/>
        <end position="259"/>
    </location>
</feature>
<comment type="caution">
    <text evidence="3">The sequence shown here is derived from an EMBL/GenBank/DDBJ whole genome shotgun (WGS) entry which is preliminary data.</text>
</comment>
<reference evidence="3 4" key="1">
    <citation type="submission" date="2024-05" db="EMBL/GenBank/DDBJ databases">
        <title>De novo assembly of an allotetraploid wild potato.</title>
        <authorList>
            <person name="Hosaka A.J."/>
        </authorList>
    </citation>
    <scope>NUCLEOTIDE SEQUENCE [LARGE SCALE GENOMIC DNA]</scope>
    <source>
        <tissue evidence="3">Young leaves</tissue>
    </source>
</reference>
<gene>
    <name evidence="3" type="ORF">AABB24_006579</name>
</gene>
<dbReference type="Pfam" id="PF00565">
    <property type="entry name" value="SNase"/>
    <property type="match status" value="2"/>
</dbReference>
<name>A0ABD2V5Y9_9SOLN</name>
<dbReference type="InterPro" id="IPR016071">
    <property type="entry name" value="Staphylococal_nuclease_OB-fold"/>
</dbReference>
<dbReference type="PANTHER" id="PTHR12302:SF2">
    <property type="entry name" value="STAPHYLOCOCCAL NUCLEASE DOMAIN-CONTAINING PROTEIN 1"/>
    <property type="match status" value="1"/>
</dbReference>
<dbReference type="Gene3D" id="2.40.50.90">
    <property type="match status" value="3"/>
</dbReference>
<keyword evidence="4" id="KW-1185">Reference proteome</keyword>
<dbReference type="InterPro" id="IPR035437">
    <property type="entry name" value="SNase_OB-fold_sf"/>
</dbReference>
<protein>
    <recommendedName>
        <fullName evidence="2">TNase-like domain-containing protein</fullName>
    </recommendedName>
</protein>
<evidence type="ECO:0000259" key="2">
    <source>
        <dbReference type="PROSITE" id="PS50830"/>
    </source>
</evidence>
<dbReference type="PANTHER" id="PTHR12302">
    <property type="entry name" value="EBNA2 BINDING PROTEIN P100"/>
    <property type="match status" value="1"/>
</dbReference>
<dbReference type="PROSITE" id="PS50830">
    <property type="entry name" value="TNASE_3"/>
    <property type="match status" value="3"/>
</dbReference>
<feature type="domain" description="TNase-like" evidence="2">
    <location>
        <begin position="178"/>
        <end position="358"/>
    </location>
</feature>
<feature type="domain" description="TNase-like" evidence="2">
    <location>
        <begin position="5"/>
        <end position="143"/>
    </location>
</feature>
<dbReference type="Proteomes" id="UP001627284">
    <property type="component" value="Unassembled WGS sequence"/>
</dbReference>
<feature type="non-terminal residue" evidence="3">
    <location>
        <position position="511"/>
    </location>
</feature>
<feature type="domain" description="TNase-like" evidence="2">
    <location>
        <begin position="372"/>
        <end position="511"/>
    </location>
</feature>
<proteinExistence type="predicted"/>
<organism evidence="3 4">
    <name type="scientific">Solanum stoloniferum</name>
    <dbReference type="NCBI Taxonomy" id="62892"/>
    <lineage>
        <taxon>Eukaryota</taxon>
        <taxon>Viridiplantae</taxon>
        <taxon>Streptophyta</taxon>
        <taxon>Embryophyta</taxon>
        <taxon>Tracheophyta</taxon>
        <taxon>Spermatophyta</taxon>
        <taxon>Magnoliopsida</taxon>
        <taxon>eudicotyledons</taxon>
        <taxon>Gunneridae</taxon>
        <taxon>Pentapetalae</taxon>
        <taxon>asterids</taxon>
        <taxon>lamiids</taxon>
        <taxon>Solanales</taxon>
        <taxon>Solanaceae</taxon>
        <taxon>Solanoideae</taxon>
        <taxon>Solaneae</taxon>
        <taxon>Solanum</taxon>
    </lineage>
</organism>
<evidence type="ECO:0000256" key="1">
    <source>
        <dbReference type="SAM" id="MobiDB-lite"/>
    </source>
</evidence>
<dbReference type="FunFam" id="2.40.50.90:FF:000015">
    <property type="entry name" value="Ribonuclease"/>
    <property type="match status" value="1"/>
</dbReference>
<dbReference type="SMART" id="SM00318">
    <property type="entry name" value="SNc"/>
    <property type="match status" value="2"/>
</dbReference>
<accession>A0ABD2V5Y9</accession>
<dbReference type="EMBL" id="JBJKTR010000003">
    <property type="protein sequence ID" value="KAL3375146.1"/>
    <property type="molecule type" value="Genomic_DNA"/>
</dbReference>